<keyword evidence="36" id="KW-1185">Reference proteome</keyword>
<keyword evidence="13" id="KW-0521">NADP</keyword>
<evidence type="ECO:0000256" key="33">
    <source>
        <dbReference type="SAM" id="MobiDB-lite"/>
    </source>
</evidence>
<dbReference type="GO" id="GO:0072527">
    <property type="term" value="P:pyrimidine-containing compound metabolic process"/>
    <property type="evidence" value="ECO:0007669"/>
    <property type="project" value="UniProtKB-ARBA"/>
</dbReference>
<dbReference type="AlphaFoldDB" id="A0AAX6MPA5"/>
<keyword evidence="12 32" id="KW-0862">Zinc</keyword>
<evidence type="ECO:0000256" key="12">
    <source>
        <dbReference type="ARBA" id="ARBA00022833"/>
    </source>
</evidence>
<evidence type="ECO:0000256" key="11">
    <source>
        <dbReference type="ARBA" id="ARBA00022832"/>
    </source>
</evidence>
<evidence type="ECO:0000256" key="3">
    <source>
        <dbReference type="ARBA" id="ARBA00004275"/>
    </source>
</evidence>
<comment type="caution">
    <text evidence="35">The sequence shown here is derived from an EMBL/GenBank/DDBJ whole genome shotgun (WGS) entry which is preliminary data.</text>
</comment>
<evidence type="ECO:0000256" key="31">
    <source>
        <dbReference type="PIRSR" id="PIRSR606262-2"/>
    </source>
</evidence>
<feature type="binding site" evidence="32">
    <location>
        <position position="412"/>
    </location>
    <ligand>
        <name>Zn(2+)</name>
        <dbReference type="ChEBI" id="CHEBI:29105"/>
        <note>catalytic</note>
    </ligand>
</feature>
<keyword evidence="14" id="KW-0560">Oxidoreductase</keyword>
<dbReference type="InterPro" id="IPR052388">
    <property type="entry name" value="Peroxisomal_t2-enoyl-CoA_red"/>
</dbReference>
<sequence>MDVTEDFNPYRADGKLHGFVCVVTGASQPVGQAIIEELAGWSTERPVYMVACDRTASSDSYKELVGRVGKEYPSCKVIPYPFHVAKEDETLILIDEVLNAFGRLDVWVCSSGLLGPPSIEATTPDDLQKCFEAHSLAPFFALKYAPAAMAKLTEKRTYPNAAPKTQKYGSIIVISSVASVYGGCWGPCYTMTSHAALGVVKAGVASLKGTGVRINCISPGQIDSGVDLQGFDMRGMTSQFPPASLQKPEVQNMTVGLERAGKPQEVARVAGFLASSFSSYVTGANLIVDVEREGTTMPPQHQILSSADEGVVESICQKYGLTRVEFNELHKRCVAAKSTAYCPYSQFRVGSAIISVDGAYFNGANVENASYPVGTCAERVAFGKAVTEGHRRIKAVAVATDISPPASPCGMCRQFIREFCDLTAPIIMFDKDDNFTVFRLEEDSLKRFAEIGTAPRKPPSPQPRELLQLKRLVDLKVPSAPTSELESRSEKRLAREIPCSPASATSS</sequence>
<evidence type="ECO:0000256" key="8">
    <source>
        <dbReference type="ARBA" id="ARBA00022553"/>
    </source>
</evidence>
<dbReference type="Pfam" id="PF00383">
    <property type="entry name" value="dCMP_cyt_deam_1"/>
    <property type="match status" value="1"/>
</dbReference>
<feature type="domain" description="CMP/dCMP-type deaminase" evidence="34">
    <location>
        <begin position="324"/>
        <end position="451"/>
    </location>
</feature>
<dbReference type="PRINTS" id="PR00081">
    <property type="entry name" value="GDHRDH"/>
</dbReference>
<comment type="catalytic activity">
    <reaction evidence="28">
        <text>cytidine + H2O + H(+) = uridine + NH4(+)</text>
        <dbReference type="Rhea" id="RHEA:16069"/>
        <dbReference type="ChEBI" id="CHEBI:15377"/>
        <dbReference type="ChEBI" id="CHEBI:15378"/>
        <dbReference type="ChEBI" id="CHEBI:16704"/>
        <dbReference type="ChEBI" id="CHEBI:17562"/>
        <dbReference type="ChEBI" id="CHEBI:28938"/>
        <dbReference type="EC" id="3.5.4.5"/>
    </reaction>
</comment>
<dbReference type="GO" id="GO:0055086">
    <property type="term" value="P:nucleobase-containing small molecule metabolic process"/>
    <property type="evidence" value="ECO:0007669"/>
    <property type="project" value="UniProtKB-ARBA"/>
</dbReference>
<evidence type="ECO:0000256" key="16">
    <source>
        <dbReference type="ARBA" id="ARBA00023140"/>
    </source>
</evidence>
<dbReference type="EMBL" id="JBANMG010000004">
    <property type="protein sequence ID" value="KAK6954459.1"/>
    <property type="molecule type" value="Genomic_DNA"/>
</dbReference>
<name>A0AAX6MPA5_9PEZI</name>
<keyword evidence="17" id="KW-0275">Fatty acid biosynthesis</keyword>
<keyword evidence="11" id="KW-0276">Fatty acid metabolism</keyword>
<keyword evidence="10" id="KW-0378">Hydrolase</keyword>
<evidence type="ECO:0000256" key="24">
    <source>
        <dbReference type="ARBA" id="ARBA00048686"/>
    </source>
</evidence>
<evidence type="ECO:0000256" key="2">
    <source>
        <dbReference type="ARBA" id="ARBA00003949"/>
    </source>
</evidence>
<dbReference type="NCBIfam" id="TIGR01354">
    <property type="entry name" value="cyt_deam_tetra"/>
    <property type="match status" value="1"/>
</dbReference>
<dbReference type="CDD" id="cd05233">
    <property type="entry name" value="SDR_c"/>
    <property type="match status" value="1"/>
</dbReference>
<dbReference type="GO" id="GO:0006633">
    <property type="term" value="P:fatty acid biosynthetic process"/>
    <property type="evidence" value="ECO:0007669"/>
    <property type="project" value="UniProtKB-KW"/>
</dbReference>
<evidence type="ECO:0000256" key="17">
    <source>
        <dbReference type="ARBA" id="ARBA00023160"/>
    </source>
</evidence>
<dbReference type="GO" id="GO:0033306">
    <property type="term" value="P:phytol metabolic process"/>
    <property type="evidence" value="ECO:0007669"/>
    <property type="project" value="TreeGrafter"/>
</dbReference>
<dbReference type="InterPro" id="IPR002125">
    <property type="entry name" value="CMP_dCMP_dom"/>
</dbReference>
<dbReference type="FunFam" id="3.40.140.10:FF:000008">
    <property type="entry name" value="Cytidine deaminase"/>
    <property type="match status" value="1"/>
</dbReference>
<feature type="compositionally biased region" description="Basic and acidic residues" evidence="33">
    <location>
        <begin position="485"/>
        <end position="495"/>
    </location>
</feature>
<evidence type="ECO:0000256" key="15">
    <source>
        <dbReference type="ARBA" id="ARBA00023098"/>
    </source>
</evidence>
<dbReference type="SUPFAM" id="SSF53927">
    <property type="entry name" value="Cytidine deaminase-like"/>
    <property type="match status" value="1"/>
</dbReference>
<dbReference type="Proteomes" id="UP001369815">
    <property type="component" value="Unassembled WGS sequence"/>
</dbReference>
<evidence type="ECO:0000256" key="14">
    <source>
        <dbReference type="ARBA" id="ARBA00023002"/>
    </source>
</evidence>
<evidence type="ECO:0000256" key="23">
    <source>
        <dbReference type="ARBA" id="ARBA00047570"/>
    </source>
</evidence>
<keyword evidence="15" id="KW-0443">Lipid metabolism</keyword>
<dbReference type="PROSITE" id="PS51747">
    <property type="entry name" value="CYT_DCMP_DEAMINASES_2"/>
    <property type="match status" value="1"/>
</dbReference>
<dbReference type="NCBIfam" id="NF004064">
    <property type="entry name" value="PRK05578.1"/>
    <property type="match status" value="1"/>
</dbReference>
<feature type="binding site" evidence="32">
    <location>
        <position position="409"/>
    </location>
    <ligand>
        <name>Zn(2+)</name>
        <dbReference type="ChEBI" id="CHEBI:29105"/>
        <note>catalytic</note>
    </ligand>
</feature>
<comment type="function">
    <text evidence="19">Participates in chain elongation of fatty acids. Catalyzes the reduction of trans-2-enoyl-CoAs of varying chain lengths from 6:1 to 16:1, having maximum activity with 10:1 CoA. Has no 2,4-dienoyl-CoA reductase activity.</text>
</comment>
<comment type="catalytic activity">
    <reaction evidence="24">
        <text>(2E)-tetradecenoyl-CoA + NADPH + H(+) = tetradecanoyl-CoA + NADP(+)</text>
        <dbReference type="Rhea" id="RHEA:44968"/>
        <dbReference type="ChEBI" id="CHEBI:15378"/>
        <dbReference type="ChEBI" id="CHEBI:57385"/>
        <dbReference type="ChEBI" id="CHEBI:57783"/>
        <dbReference type="ChEBI" id="CHEBI:58349"/>
        <dbReference type="ChEBI" id="CHEBI:61405"/>
    </reaction>
    <physiologicalReaction direction="left-to-right" evidence="24">
        <dbReference type="Rhea" id="RHEA:44969"/>
    </physiologicalReaction>
</comment>
<dbReference type="GO" id="GO:0019166">
    <property type="term" value="F:trans-2-enoyl-CoA reductase (NADPH) activity"/>
    <property type="evidence" value="ECO:0007669"/>
    <property type="project" value="UniProtKB-EC"/>
</dbReference>
<feature type="binding site" evidence="32">
    <location>
        <position position="376"/>
    </location>
    <ligand>
        <name>Zn(2+)</name>
        <dbReference type="ChEBI" id="CHEBI:29105"/>
        <note>catalytic</note>
    </ligand>
</feature>
<evidence type="ECO:0000259" key="34">
    <source>
        <dbReference type="PROSITE" id="PS51747"/>
    </source>
</evidence>
<evidence type="ECO:0000256" key="10">
    <source>
        <dbReference type="ARBA" id="ARBA00022801"/>
    </source>
</evidence>
<dbReference type="EC" id="3.5.4.5" evidence="6"/>
<dbReference type="EC" id="1.3.1.38" evidence="21"/>
<evidence type="ECO:0000256" key="30">
    <source>
        <dbReference type="PIRSR" id="PIRSR606262-1"/>
    </source>
</evidence>
<comment type="pathway">
    <text evidence="4">Lipid metabolism.</text>
</comment>
<evidence type="ECO:0000256" key="27">
    <source>
        <dbReference type="ARBA" id="ARBA00049386"/>
    </source>
</evidence>
<evidence type="ECO:0000256" key="32">
    <source>
        <dbReference type="PIRSR" id="PIRSR606262-3"/>
    </source>
</evidence>
<keyword evidence="16" id="KW-0576">Peroxisome</keyword>
<protein>
    <recommendedName>
        <fullName evidence="22">Peroxisomal trans-2-enoyl-CoA reductase</fullName>
        <ecNumber evidence="21">1.3.1.38</ecNumber>
        <ecNumber evidence="6">3.5.4.5</ecNumber>
    </recommendedName>
    <alternativeName>
        <fullName evidence="18">Cytidine aminohydrolase</fullName>
    </alternativeName>
</protein>
<evidence type="ECO:0000256" key="1">
    <source>
        <dbReference type="ARBA" id="ARBA00001947"/>
    </source>
</evidence>
<keyword evidence="9 32" id="KW-0479">Metal-binding</keyword>
<evidence type="ECO:0000256" key="13">
    <source>
        <dbReference type="ARBA" id="ARBA00022857"/>
    </source>
</evidence>
<dbReference type="GO" id="GO:0008270">
    <property type="term" value="F:zinc ion binding"/>
    <property type="evidence" value="ECO:0007669"/>
    <property type="project" value="InterPro"/>
</dbReference>
<dbReference type="GO" id="GO:0005777">
    <property type="term" value="C:peroxisome"/>
    <property type="evidence" value="ECO:0007669"/>
    <property type="project" value="UniProtKB-SubCell"/>
</dbReference>
<comment type="function">
    <text evidence="2">This enzyme scavenges exogenous and endogenous cytidine and 2'-deoxycytidine for UMP synthesis.</text>
</comment>
<comment type="catalytic activity">
    <reaction evidence="25">
        <text>(2E)-hexenoyl-CoA + NADPH + H(+) = hexanoyl-CoA + NADP(+)</text>
        <dbReference type="Rhea" id="RHEA:44956"/>
        <dbReference type="ChEBI" id="CHEBI:15378"/>
        <dbReference type="ChEBI" id="CHEBI:57783"/>
        <dbReference type="ChEBI" id="CHEBI:58349"/>
        <dbReference type="ChEBI" id="CHEBI:62077"/>
        <dbReference type="ChEBI" id="CHEBI:62620"/>
    </reaction>
    <physiologicalReaction direction="left-to-right" evidence="25">
        <dbReference type="Rhea" id="RHEA:44957"/>
    </physiologicalReaction>
</comment>
<evidence type="ECO:0000256" key="5">
    <source>
        <dbReference type="ARBA" id="ARBA00006576"/>
    </source>
</evidence>
<dbReference type="GO" id="GO:0004126">
    <property type="term" value="F:cytidine deaminase activity"/>
    <property type="evidence" value="ECO:0007669"/>
    <property type="project" value="UniProtKB-EC"/>
</dbReference>
<dbReference type="InterPro" id="IPR006262">
    <property type="entry name" value="Cyt_deam_tetra"/>
</dbReference>
<evidence type="ECO:0000256" key="18">
    <source>
        <dbReference type="ARBA" id="ARBA00032005"/>
    </source>
</evidence>
<feature type="binding site" evidence="31">
    <location>
        <begin position="365"/>
        <end position="371"/>
    </location>
    <ligand>
        <name>substrate</name>
    </ligand>
</feature>
<comment type="similarity">
    <text evidence="5">Belongs to the cytidine and deoxycytidylate deaminase family.</text>
</comment>
<keyword evidence="8" id="KW-0597">Phosphoprotein</keyword>
<evidence type="ECO:0000256" key="4">
    <source>
        <dbReference type="ARBA" id="ARBA00005189"/>
    </source>
</evidence>
<dbReference type="SUPFAM" id="SSF51735">
    <property type="entry name" value="NAD(P)-binding Rossmann-fold domains"/>
    <property type="match status" value="1"/>
</dbReference>
<keyword evidence="7" id="KW-0444">Lipid biosynthesis</keyword>
<dbReference type="InterPro" id="IPR016193">
    <property type="entry name" value="Cytidine_deaminase-like"/>
</dbReference>
<evidence type="ECO:0000256" key="21">
    <source>
        <dbReference type="ARBA" id="ARBA00038849"/>
    </source>
</evidence>
<evidence type="ECO:0000256" key="26">
    <source>
        <dbReference type="ARBA" id="ARBA00049251"/>
    </source>
</evidence>
<evidence type="ECO:0000256" key="20">
    <source>
        <dbReference type="ARBA" id="ARBA00038622"/>
    </source>
</evidence>
<organism evidence="35 36">
    <name type="scientific">Daldinia eschscholtzii</name>
    <dbReference type="NCBI Taxonomy" id="292717"/>
    <lineage>
        <taxon>Eukaryota</taxon>
        <taxon>Fungi</taxon>
        <taxon>Dikarya</taxon>
        <taxon>Ascomycota</taxon>
        <taxon>Pezizomycotina</taxon>
        <taxon>Sordariomycetes</taxon>
        <taxon>Xylariomycetidae</taxon>
        <taxon>Xylariales</taxon>
        <taxon>Hypoxylaceae</taxon>
        <taxon>Daldinia</taxon>
    </lineage>
</organism>
<feature type="region of interest" description="Disordered" evidence="33">
    <location>
        <begin position="479"/>
        <end position="507"/>
    </location>
</feature>
<comment type="catalytic activity">
    <reaction evidence="27">
        <text>(2E)-decenoyl-CoA + NADPH + H(+) = decanoyl-CoA + NADP(+)</text>
        <dbReference type="Rhea" id="RHEA:44960"/>
        <dbReference type="ChEBI" id="CHEBI:15378"/>
        <dbReference type="ChEBI" id="CHEBI:57783"/>
        <dbReference type="ChEBI" id="CHEBI:58349"/>
        <dbReference type="ChEBI" id="CHEBI:61406"/>
        <dbReference type="ChEBI" id="CHEBI:61430"/>
    </reaction>
    <physiologicalReaction direction="left-to-right" evidence="27">
        <dbReference type="Rhea" id="RHEA:44961"/>
    </physiologicalReaction>
</comment>
<comment type="catalytic activity">
    <reaction evidence="26">
        <text>a (2E)-enoyl-CoA + NADPH + H(+) = a 2,3-saturated acyl-CoA + NADP(+)</text>
        <dbReference type="Rhea" id="RHEA:33763"/>
        <dbReference type="ChEBI" id="CHEBI:15378"/>
        <dbReference type="ChEBI" id="CHEBI:57783"/>
        <dbReference type="ChEBI" id="CHEBI:58349"/>
        <dbReference type="ChEBI" id="CHEBI:58856"/>
        <dbReference type="ChEBI" id="CHEBI:65111"/>
        <dbReference type="EC" id="1.3.1.38"/>
    </reaction>
    <physiologicalReaction direction="left-to-right" evidence="26">
        <dbReference type="Rhea" id="RHEA:33764"/>
    </physiologicalReaction>
</comment>
<comment type="catalytic activity">
    <reaction evidence="29">
        <text>(2E)-octenoyl-CoA + NADPH + H(+) = octanoyl-CoA + NADP(+)</text>
        <dbReference type="Rhea" id="RHEA:44952"/>
        <dbReference type="ChEBI" id="CHEBI:15378"/>
        <dbReference type="ChEBI" id="CHEBI:57386"/>
        <dbReference type="ChEBI" id="CHEBI:57783"/>
        <dbReference type="ChEBI" id="CHEBI:58349"/>
        <dbReference type="ChEBI" id="CHEBI:62242"/>
    </reaction>
    <physiologicalReaction direction="left-to-right" evidence="29">
        <dbReference type="Rhea" id="RHEA:44953"/>
    </physiologicalReaction>
</comment>
<dbReference type="Pfam" id="PF13561">
    <property type="entry name" value="adh_short_C2"/>
    <property type="match status" value="1"/>
</dbReference>
<comment type="catalytic activity">
    <reaction evidence="23">
        <text>(2E)-dodecenoyl-CoA + NADPH + H(+) = dodecanoyl-CoA + NADP(+)</text>
        <dbReference type="Rhea" id="RHEA:44964"/>
        <dbReference type="ChEBI" id="CHEBI:15378"/>
        <dbReference type="ChEBI" id="CHEBI:57330"/>
        <dbReference type="ChEBI" id="CHEBI:57375"/>
        <dbReference type="ChEBI" id="CHEBI:57783"/>
        <dbReference type="ChEBI" id="CHEBI:58349"/>
    </reaction>
    <physiologicalReaction direction="left-to-right" evidence="23">
        <dbReference type="Rhea" id="RHEA:44965"/>
    </physiologicalReaction>
</comment>
<evidence type="ECO:0000256" key="9">
    <source>
        <dbReference type="ARBA" id="ARBA00022723"/>
    </source>
</evidence>
<evidence type="ECO:0000256" key="29">
    <source>
        <dbReference type="ARBA" id="ARBA00049559"/>
    </source>
</evidence>
<dbReference type="Gene3D" id="3.40.140.10">
    <property type="entry name" value="Cytidine Deaminase, domain 2"/>
    <property type="match status" value="1"/>
</dbReference>
<evidence type="ECO:0000256" key="28">
    <source>
        <dbReference type="ARBA" id="ARBA00049558"/>
    </source>
</evidence>
<accession>A0AAX6MPA5</accession>
<evidence type="ECO:0000313" key="35">
    <source>
        <dbReference type="EMBL" id="KAK6954459.1"/>
    </source>
</evidence>
<evidence type="ECO:0000256" key="19">
    <source>
        <dbReference type="ARBA" id="ARBA00037124"/>
    </source>
</evidence>
<reference evidence="35 36" key="1">
    <citation type="journal article" date="2024" name="Front Chem Biol">
        <title>Unveiling the potential of Daldinia eschscholtzii MFLUCC 19-0629 through bioactivity and bioinformatics studies for enhanced sustainable agriculture production.</title>
        <authorList>
            <person name="Brooks S."/>
            <person name="Weaver J.A."/>
            <person name="Klomchit A."/>
            <person name="Alharthi S.A."/>
            <person name="Onlamun T."/>
            <person name="Nurani R."/>
            <person name="Vong T.K."/>
            <person name="Alberti F."/>
            <person name="Greco C."/>
        </authorList>
    </citation>
    <scope>NUCLEOTIDE SEQUENCE [LARGE SCALE GENOMIC DNA]</scope>
    <source>
        <strain evidence="35">MFLUCC 19-0629</strain>
    </source>
</reference>
<evidence type="ECO:0000256" key="22">
    <source>
        <dbReference type="ARBA" id="ARBA00041063"/>
    </source>
</evidence>
<evidence type="ECO:0000256" key="25">
    <source>
        <dbReference type="ARBA" id="ARBA00049108"/>
    </source>
</evidence>
<gene>
    <name evidence="35" type="ORF">Daesc_004426</name>
</gene>
<dbReference type="InterPro" id="IPR036291">
    <property type="entry name" value="NAD(P)-bd_dom_sf"/>
</dbReference>
<evidence type="ECO:0000256" key="6">
    <source>
        <dbReference type="ARBA" id="ARBA00012783"/>
    </source>
</evidence>
<evidence type="ECO:0000313" key="36">
    <source>
        <dbReference type="Proteomes" id="UP001369815"/>
    </source>
</evidence>
<proteinExistence type="inferred from homology"/>
<dbReference type="PANTHER" id="PTHR24317:SF7">
    <property type="entry name" value="PEROXISOMAL TRANS-2-ENOYL-COA REDUCTASE"/>
    <property type="match status" value="1"/>
</dbReference>
<feature type="active site" description="Proton donor" evidence="30">
    <location>
        <position position="378"/>
    </location>
</feature>
<dbReference type="Gene3D" id="3.40.50.720">
    <property type="entry name" value="NAD(P)-binding Rossmann-like Domain"/>
    <property type="match status" value="1"/>
</dbReference>
<dbReference type="InterPro" id="IPR002347">
    <property type="entry name" value="SDR_fam"/>
</dbReference>
<comment type="subunit">
    <text evidence="20">Interacts with PEX5, probably required to target it into peroxisomes.</text>
</comment>
<evidence type="ECO:0000256" key="7">
    <source>
        <dbReference type="ARBA" id="ARBA00022516"/>
    </source>
</evidence>
<comment type="cofactor">
    <cofactor evidence="1 32">
        <name>Zn(2+)</name>
        <dbReference type="ChEBI" id="CHEBI:29105"/>
    </cofactor>
</comment>
<dbReference type="PANTHER" id="PTHR24317">
    <property type="entry name" value="PEROXISOMAL TRANS-2-ENOYL-COA REDUCTASE"/>
    <property type="match status" value="1"/>
</dbReference>
<comment type="subcellular location">
    <subcellularLocation>
        <location evidence="3">Peroxisome</location>
    </subcellularLocation>
</comment>
<dbReference type="CDD" id="cd01283">
    <property type="entry name" value="cytidine_deaminase"/>
    <property type="match status" value="1"/>
</dbReference>